<dbReference type="PRINTS" id="PR00105">
    <property type="entry name" value="C5METTRFRASE"/>
</dbReference>
<evidence type="ECO:0000313" key="8">
    <source>
        <dbReference type="Proteomes" id="UP001176961"/>
    </source>
</evidence>
<dbReference type="InterPro" id="IPR029063">
    <property type="entry name" value="SAM-dependent_MTases_sf"/>
</dbReference>
<evidence type="ECO:0000256" key="5">
    <source>
        <dbReference type="RuleBase" id="RU000416"/>
    </source>
</evidence>
<keyword evidence="8" id="KW-1185">Reference proteome</keyword>
<dbReference type="InterPro" id="IPR001525">
    <property type="entry name" value="C5_MeTfrase"/>
</dbReference>
<sequence length="931" mass="106048">MDVIEGEVCHNPNPTIRELNEKAIKTLYDLLDGLVDKTDPAMVTAVTDAIAKLNTSLRNSDIIPPEETAAERQERETREALANAMRGKALERNGIDVDIVDYIEIDKYAVKSFNAIHGTNFEPQDITKWDKDIDVDLIMHGSPCQDFSAAGFNKGGDKDSGTRSSLMYETLRIVEKLKPKYVIWENVKNLLSKKHIHNFEAYQDVMDELGYVNHFQVLNARNYGIPQNRERVFTVSIRKDLDTDYNFPETIPLDKTIRDLLEPVVDEKFFLKVENVERMKSTGYHSSTYEYRVQGDICRTLCARDYKDPKCIELPGAYGRSFGSRGKIQDADGVSCTLLADMGTGGGNVPLVIPETNVRKLTPLECWRLMGFDDIDYYQLKRALTGDLEGFRYFFENCMQLQDKETRQLIYPKLNRGQELIADTILKHVAKDTRAETHKEIVICGPRQFGKSTLITAISNYMAAYVSGLERSNIVQTLHVGGAVDKFYRQKMAPLVTGVHPDIFPTIERNTLGPSTQLFYKDVKGIPRGSYYEIISAGSNSVRSGTVTVWLCDEPSEYRNPQMTEDAISGAIPDHGFSFTAYIGTFSDRVSSYFIDKIQTALDNPDEMELIFVPWFLVYGGEEDVLDFTEDQYNDYDKNVILPELIKHGFSGREALGKVAWYHRRALRTSHMRHEFPTSVADIMSLTADRCFFSQECRDMQEDNIFEGTPMRIVTDQFTKKPEMQKTDFSSFKVFVPPKERHKYRLVVDAITSVSGESDFFSMMVFDESNNEQCATFYDNGLALEDYADYAVQIAKIYNRAMIVPEQNMAEGFIALVWEGQRYYNFYFVDNSARAKKTPGIRTTASSRTAMLDTLTLLLESGRIIIHDRATIDEMSTFERKVKKRNDGTETVRIEARAGKHDDRVSNLWIYSGSLDRSQIAGKKSFGWTVI</sequence>
<dbReference type="Gene3D" id="3.90.120.30">
    <property type="match status" value="1"/>
</dbReference>
<evidence type="ECO:0000256" key="3">
    <source>
        <dbReference type="ARBA" id="ARBA00022691"/>
    </source>
</evidence>
<dbReference type="PANTHER" id="PTHR46098:SF1">
    <property type="entry name" value="TRNA (CYTOSINE(38)-C(5))-METHYLTRANSFERASE"/>
    <property type="match status" value="1"/>
</dbReference>
<name>A0AA36HDP0_CYLNA</name>
<gene>
    <name evidence="7" type="ORF">CYNAS_LOCUS20666</name>
</gene>
<evidence type="ECO:0000256" key="6">
    <source>
        <dbReference type="RuleBase" id="RU000417"/>
    </source>
</evidence>
<dbReference type="Gene3D" id="3.40.50.150">
    <property type="entry name" value="Vaccinia Virus protein VP39"/>
    <property type="match status" value="1"/>
</dbReference>
<keyword evidence="3 4" id="KW-0949">S-adenosyl-L-methionine</keyword>
<evidence type="ECO:0000313" key="7">
    <source>
        <dbReference type="EMBL" id="CAJ0608683.1"/>
    </source>
</evidence>
<dbReference type="InterPro" id="IPR027417">
    <property type="entry name" value="P-loop_NTPase"/>
</dbReference>
<dbReference type="PROSITE" id="PS00094">
    <property type="entry name" value="C5_MTASE_1"/>
    <property type="match status" value="1"/>
</dbReference>
<dbReference type="InterPro" id="IPR050750">
    <property type="entry name" value="C5-MTase"/>
</dbReference>
<evidence type="ECO:0000256" key="2">
    <source>
        <dbReference type="ARBA" id="ARBA00022679"/>
    </source>
</evidence>
<dbReference type="Gene3D" id="3.40.50.300">
    <property type="entry name" value="P-loop containing nucleotide triphosphate hydrolases"/>
    <property type="match status" value="1"/>
</dbReference>
<dbReference type="EMBL" id="CATQJL010000318">
    <property type="protein sequence ID" value="CAJ0608683.1"/>
    <property type="molecule type" value="Genomic_DNA"/>
</dbReference>
<dbReference type="Pfam" id="PF00145">
    <property type="entry name" value="DNA_methylase"/>
    <property type="match status" value="1"/>
</dbReference>
<dbReference type="Gene3D" id="3.30.420.240">
    <property type="match status" value="1"/>
</dbReference>
<feature type="active site" evidence="4">
    <location>
        <position position="144"/>
    </location>
</feature>
<reference evidence="7" key="1">
    <citation type="submission" date="2023-07" db="EMBL/GenBank/DDBJ databases">
        <authorList>
            <consortium name="CYATHOMIX"/>
        </authorList>
    </citation>
    <scope>NUCLEOTIDE SEQUENCE</scope>
    <source>
        <strain evidence="7">N/A</strain>
    </source>
</reference>
<dbReference type="PANTHER" id="PTHR46098">
    <property type="entry name" value="TRNA (CYTOSINE(38)-C(5))-METHYLTRANSFERASE"/>
    <property type="match status" value="1"/>
</dbReference>
<accession>A0AA36HDP0</accession>
<dbReference type="GO" id="GO:0003886">
    <property type="term" value="F:DNA (cytosine-5-)-methyltransferase activity"/>
    <property type="evidence" value="ECO:0007669"/>
    <property type="project" value="UniProtKB-EC"/>
</dbReference>
<keyword evidence="2 4" id="KW-0808">Transferase</keyword>
<dbReference type="PROSITE" id="PS51679">
    <property type="entry name" value="SAM_MT_C5"/>
    <property type="match status" value="1"/>
</dbReference>
<organism evidence="7 8">
    <name type="scientific">Cylicocyclus nassatus</name>
    <name type="common">Nematode worm</name>
    <dbReference type="NCBI Taxonomy" id="53992"/>
    <lineage>
        <taxon>Eukaryota</taxon>
        <taxon>Metazoa</taxon>
        <taxon>Ecdysozoa</taxon>
        <taxon>Nematoda</taxon>
        <taxon>Chromadorea</taxon>
        <taxon>Rhabditida</taxon>
        <taxon>Rhabditina</taxon>
        <taxon>Rhabditomorpha</taxon>
        <taxon>Strongyloidea</taxon>
        <taxon>Strongylidae</taxon>
        <taxon>Cylicocyclus</taxon>
    </lineage>
</organism>
<evidence type="ECO:0000256" key="1">
    <source>
        <dbReference type="ARBA" id="ARBA00022603"/>
    </source>
</evidence>
<evidence type="ECO:0000256" key="4">
    <source>
        <dbReference type="PROSITE-ProRule" id="PRU01016"/>
    </source>
</evidence>
<dbReference type="InterPro" id="IPR018117">
    <property type="entry name" value="C5_DNA_meth_AS"/>
</dbReference>
<protein>
    <recommendedName>
        <fullName evidence="6">Cytosine-specific methyltransferase</fullName>
        <ecNumber evidence="6">2.1.1.37</ecNumber>
    </recommendedName>
</protein>
<dbReference type="NCBIfam" id="TIGR00675">
    <property type="entry name" value="dcm"/>
    <property type="match status" value="1"/>
</dbReference>
<dbReference type="SUPFAM" id="SSF53335">
    <property type="entry name" value="S-adenosyl-L-methionine-dependent methyltransferases"/>
    <property type="match status" value="1"/>
</dbReference>
<keyword evidence="1 4" id="KW-0489">Methyltransferase</keyword>
<dbReference type="AlphaFoldDB" id="A0AA36HDP0"/>
<comment type="catalytic activity">
    <reaction evidence="6">
        <text>a 2'-deoxycytidine in DNA + S-adenosyl-L-methionine = a 5-methyl-2'-deoxycytidine in DNA + S-adenosyl-L-homocysteine + H(+)</text>
        <dbReference type="Rhea" id="RHEA:13681"/>
        <dbReference type="Rhea" id="RHEA-COMP:11369"/>
        <dbReference type="Rhea" id="RHEA-COMP:11370"/>
        <dbReference type="ChEBI" id="CHEBI:15378"/>
        <dbReference type="ChEBI" id="CHEBI:57856"/>
        <dbReference type="ChEBI" id="CHEBI:59789"/>
        <dbReference type="ChEBI" id="CHEBI:85452"/>
        <dbReference type="ChEBI" id="CHEBI:85454"/>
        <dbReference type="EC" id="2.1.1.37"/>
    </reaction>
</comment>
<proteinExistence type="inferred from homology"/>
<dbReference type="Proteomes" id="UP001176961">
    <property type="component" value="Unassembled WGS sequence"/>
</dbReference>
<dbReference type="GO" id="GO:0032259">
    <property type="term" value="P:methylation"/>
    <property type="evidence" value="ECO:0007669"/>
    <property type="project" value="UniProtKB-KW"/>
</dbReference>
<comment type="caution">
    <text evidence="7">The sequence shown here is derived from an EMBL/GenBank/DDBJ whole genome shotgun (WGS) entry which is preliminary data.</text>
</comment>
<dbReference type="EC" id="2.1.1.37" evidence="6"/>
<comment type="similarity">
    <text evidence="4 5">Belongs to the class I-like SAM-binding methyltransferase superfamily. C5-methyltransferase family.</text>
</comment>